<dbReference type="GO" id="GO:0004175">
    <property type="term" value="F:endopeptidase activity"/>
    <property type="evidence" value="ECO:0007669"/>
    <property type="project" value="UniProtKB-ARBA"/>
</dbReference>
<dbReference type="PANTHER" id="PTHR39430">
    <property type="entry name" value="MEMBRANE-ASSOCIATED PROTEASE-RELATED"/>
    <property type="match status" value="1"/>
</dbReference>
<feature type="transmembrane region" description="Helical" evidence="1">
    <location>
        <begin position="183"/>
        <end position="201"/>
    </location>
</feature>
<organism evidence="3 4">
    <name type="scientific">Kineosphaera limosa NBRC 100340</name>
    <dbReference type="NCBI Taxonomy" id="1184609"/>
    <lineage>
        <taxon>Bacteria</taxon>
        <taxon>Bacillati</taxon>
        <taxon>Actinomycetota</taxon>
        <taxon>Actinomycetes</taxon>
        <taxon>Micrococcales</taxon>
        <taxon>Dermatophilaceae</taxon>
        <taxon>Kineosphaera</taxon>
    </lineage>
</organism>
<dbReference type="eggNOG" id="COG1266">
    <property type="taxonomic scope" value="Bacteria"/>
</dbReference>
<dbReference type="Proteomes" id="UP000008366">
    <property type="component" value="Unassembled WGS sequence"/>
</dbReference>
<dbReference type="EMBL" id="BAHD01000037">
    <property type="protein sequence ID" value="GAB96405.1"/>
    <property type="molecule type" value="Genomic_DNA"/>
</dbReference>
<feature type="transmembrane region" description="Helical" evidence="1">
    <location>
        <begin position="239"/>
        <end position="258"/>
    </location>
</feature>
<evidence type="ECO:0000313" key="4">
    <source>
        <dbReference type="Proteomes" id="UP000008366"/>
    </source>
</evidence>
<gene>
    <name evidence="3" type="ORF">KILIM_037_00240</name>
</gene>
<evidence type="ECO:0000313" key="3">
    <source>
        <dbReference type="EMBL" id="GAB96405.1"/>
    </source>
</evidence>
<accession>K6WB06</accession>
<feature type="transmembrane region" description="Helical" evidence="1">
    <location>
        <begin position="213"/>
        <end position="232"/>
    </location>
</feature>
<dbReference type="AlphaFoldDB" id="K6WB06"/>
<dbReference type="InterPro" id="IPR003675">
    <property type="entry name" value="Rce1/LyrA-like_dom"/>
</dbReference>
<keyword evidence="1" id="KW-0472">Membrane</keyword>
<feature type="transmembrane region" description="Helical" evidence="1">
    <location>
        <begin position="108"/>
        <end position="131"/>
    </location>
</feature>
<keyword evidence="1" id="KW-1133">Transmembrane helix</keyword>
<feature type="domain" description="CAAX prenyl protease 2/Lysostaphin resistance protein A-like" evidence="2">
    <location>
        <begin position="153"/>
        <end position="245"/>
    </location>
</feature>
<feature type="transmembrane region" description="Helical" evidence="1">
    <location>
        <begin position="66"/>
        <end position="88"/>
    </location>
</feature>
<dbReference type="PANTHER" id="PTHR39430:SF1">
    <property type="entry name" value="PROTEASE"/>
    <property type="match status" value="1"/>
</dbReference>
<proteinExistence type="predicted"/>
<keyword evidence="1" id="KW-0812">Transmembrane</keyword>
<dbReference type="Pfam" id="PF02517">
    <property type="entry name" value="Rce1-like"/>
    <property type="match status" value="1"/>
</dbReference>
<dbReference type="GO" id="GO:0080120">
    <property type="term" value="P:CAAX-box protein maturation"/>
    <property type="evidence" value="ECO:0007669"/>
    <property type="project" value="UniProtKB-ARBA"/>
</dbReference>
<evidence type="ECO:0000259" key="2">
    <source>
        <dbReference type="Pfam" id="PF02517"/>
    </source>
</evidence>
<feature type="transmembrane region" description="Helical" evidence="1">
    <location>
        <begin position="26"/>
        <end position="46"/>
    </location>
</feature>
<feature type="transmembrane region" description="Helical" evidence="1">
    <location>
        <begin position="143"/>
        <end position="162"/>
    </location>
</feature>
<dbReference type="STRING" id="1184609.KILIM_037_00240"/>
<reference evidence="3 4" key="1">
    <citation type="submission" date="2012-08" db="EMBL/GenBank/DDBJ databases">
        <title>Whole genome shotgun sequence of Kineosphaera limosa NBRC 100340.</title>
        <authorList>
            <person name="Yoshida I."/>
            <person name="Isaki S."/>
            <person name="Hosoyama A."/>
            <person name="Tsuchikane K."/>
            <person name="Katsumata H."/>
            <person name="Ando Y."/>
            <person name="Ohji S."/>
            <person name="Hamada M."/>
            <person name="Tamura T."/>
            <person name="Yamazoe A."/>
            <person name="Yamazaki S."/>
            <person name="Fujita N."/>
        </authorList>
    </citation>
    <scope>NUCLEOTIDE SEQUENCE [LARGE SCALE GENOMIC DNA]</scope>
    <source>
        <strain evidence="3 4">NBRC 100340</strain>
    </source>
</reference>
<protein>
    <recommendedName>
        <fullName evidence="2">CAAX prenyl protease 2/Lysostaphin resistance protein A-like domain-containing protein</fullName>
    </recommendedName>
</protein>
<name>K6WB06_9MICO</name>
<sequence>MGMTTPAAPSGSHERPAVTNPRLPEIVRLVLLFLILLTSIFLPALVFQLPGLSDLAREANASGGPLAVVMIGVAYALTTLVALGLLLVFARQVDRVRLRDYGITWDRLALPGLFIGIVISVVITVVVAGALGPLGLLRGEPDFGGVPTAMFIFVALGQAFLLQGIPEEFIYRGAMINTLQRRGVIAAVWISSIFFGLIHLISAGGQEGLLERVLYLAWPFGFGLAAAALRLVTGSLWTAVGIHGGSHVGVLVCALLGLNVEGPVAWVVIGALYTAIGLWGLRRYKRMGTPDPSLAGLRP</sequence>
<keyword evidence="4" id="KW-1185">Reference proteome</keyword>
<feature type="transmembrane region" description="Helical" evidence="1">
    <location>
        <begin position="264"/>
        <end position="281"/>
    </location>
</feature>
<comment type="caution">
    <text evidence="3">The sequence shown here is derived from an EMBL/GenBank/DDBJ whole genome shotgun (WGS) entry which is preliminary data.</text>
</comment>
<evidence type="ECO:0000256" key="1">
    <source>
        <dbReference type="SAM" id="Phobius"/>
    </source>
</evidence>